<name>A0AAW1L6U7_POPJA</name>
<dbReference type="Pfam" id="PF04665">
    <property type="entry name" value="Pox_A32"/>
    <property type="match status" value="1"/>
</dbReference>
<dbReference type="Gene3D" id="3.40.50.300">
    <property type="entry name" value="P-loop containing nucleotide triphosphate hydrolases"/>
    <property type="match status" value="1"/>
</dbReference>
<keyword evidence="2" id="KW-1185">Reference proteome</keyword>
<reference evidence="1 2" key="1">
    <citation type="journal article" date="2024" name="BMC Genomics">
        <title>De novo assembly and annotation of Popillia japonica's genome with initial clues to its potential as an invasive pest.</title>
        <authorList>
            <person name="Cucini C."/>
            <person name="Boschi S."/>
            <person name="Funari R."/>
            <person name="Cardaioli E."/>
            <person name="Iannotti N."/>
            <person name="Marturano G."/>
            <person name="Paoli F."/>
            <person name="Bruttini M."/>
            <person name="Carapelli A."/>
            <person name="Frati F."/>
            <person name="Nardi F."/>
        </authorList>
    </citation>
    <scope>NUCLEOTIDE SEQUENCE [LARGE SCALE GENOMIC DNA]</scope>
    <source>
        <strain evidence="1">DMR45628</strain>
    </source>
</reference>
<dbReference type="SUPFAM" id="SSF52540">
    <property type="entry name" value="P-loop containing nucleoside triphosphate hydrolases"/>
    <property type="match status" value="1"/>
</dbReference>
<evidence type="ECO:0000313" key="1">
    <source>
        <dbReference type="EMBL" id="KAK9729577.1"/>
    </source>
</evidence>
<organism evidence="1 2">
    <name type="scientific">Popillia japonica</name>
    <name type="common">Japanese beetle</name>
    <dbReference type="NCBI Taxonomy" id="7064"/>
    <lineage>
        <taxon>Eukaryota</taxon>
        <taxon>Metazoa</taxon>
        <taxon>Ecdysozoa</taxon>
        <taxon>Arthropoda</taxon>
        <taxon>Hexapoda</taxon>
        <taxon>Insecta</taxon>
        <taxon>Pterygota</taxon>
        <taxon>Neoptera</taxon>
        <taxon>Endopterygota</taxon>
        <taxon>Coleoptera</taxon>
        <taxon>Polyphaga</taxon>
        <taxon>Scarabaeiformia</taxon>
        <taxon>Scarabaeidae</taxon>
        <taxon>Rutelinae</taxon>
        <taxon>Popillia</taxon>
    </lineage>
</organism>
<evidence type="ECO:0000313" key="2">
    <source>
        <dbReference type="Proteomes" id="UP001458880"/>
    </source>
</evidence>
<dbReference type="InterPro" id="IPR006758">
    <property type="entry name" value="A32L"/>
</dbReference>
<sequence>MGGELLSQTKRIIIIGPSGSGKSTIAQEIIFGMERKSISEINYFLPNGNELEKDIQVIKELCKEAFIYFNIYRYEKDSIPNELRTHSLNIFDDAHKKTGITDLAEKIFTEGRHRQQHVIYIQQTGTFIPAGMKSSYSEIIIHKSIISDLENYININDKTINDCLENYGKTGFYTINKNGICYPTKLCDYKSFREYKNRLKAVGRNTEDDYKNNIRNLSCNS</sequence>
<dbReference type="InterPro" id="IPR027417">
    <property type="entry name" value="P-loop_NTPase"/>
</dbReference>
<comment type="caution">
    <text evidence="1">The sequence shown here is derived from an EMBL/GenBank/DDBJ whole genome shotgun (WGS) entry which is preliminary data.</text>
</comment>
<dbReference type="Proteomes" id="UP001458880">
    <property type="component" value="Unassembled WGS sequence"/>
</dbReference>
<accession>A0AAW1L6U7</accession>
<protein>
    <submittedName>
        <fullName evidence="1">Poxvirus A32 protein</fullName>
    </submittedName>
</protein>
<gene>
    <name evidence="1" type="ORF">QE152_g15867</name>
</gene>
<dbReference type="EMBL" id="JASPKY010000159">
    <property type="protein sequence ID" value="KAK9729577.1"/>
    <property type="molecule type" value="Genomic_DNA"/>
</dbReference>
<dbReference type="AlphaFoldDB" id="A0AAW1L6U7"/>
<proteinExistence type="predicted"/>